<dbReference type="CDD" id="cd05403">
    <property type="entry name" value="NT_KNTase_like"/>
    <property type="match status" value="1"/>
</dbReference>
<dbReference type="SUPFAM" id="SSF81301">
    <property type="entry name" value="Nucleotidyltransferase"/>
    <property type="match status" value="1"/>
</dbReference>
<gene>
    <name evidence="2" type="ORF">A2Y85_00315</name>
</gene>
<evidence type="ECO:0000313" key="3">
    <source>
        <dbReference type="Proteomes" id="UP000177025"/>
    </source>
</evidence>
<name>A0A1F4U2K4_UNCW3</name>
<dbReference type="InterPro" id="IPR041633">
    <property type="entry name" value="Polbeta"/>
</dbReference>
<protein>
    <recommendedName>
        <fullName evidence="1">Polymerase beta nucleotidyltransferase domain-containing protein</fullName>
    </recommendedName>
</protein>
<evidence type="ECO:0000313" key="2">
    <source>
        <dbReference type="EMBL" id="OGC39205.1"/>
    </source>
</evidence>
<dbReference type="InterPro" id="IPR043519">
    <property type="entry name" value="NT_sf"/>
</dbReference>
<feature type="domain" description="Polymerase beta nucleotidyltransferase" evidence="1">
    <location>
        <begin position="29"/>
        <end position="114"/>
    </location>
</feature>
<accession>A0A1F4U2K4</accession>
<dbReference type="Pfam" id="PF18765">
    <property type="entry name" value="Polbeta"/>
    <property type="match status" value="1"/>
</dbReference>
<proteinExistence type="predicted"/>
<comment type="caution">
    <text evidence="2">The sequence shown here is derived from an EMBL/GenBank/DDBJ whole genome shotgun (WGS) entry which is preliminary data.</text>
</comment>
<dbReference type="EMBL" id="MEUM01000143">
    <property type="protein sequence ID" value="OGC39205.1"/>
    <property type="molecule type" value="Genomic_DNA"/>
</dbReference>
<reference evidence="2 3" key="1">
    <citation type="journal article" date="2016" name="Nat. Commun.">
        <title>Thousands of microbial genomes shed light on interconnected biogeochemical processes in an aquifer system.</title>
        <authorList>
            <person name="Anantharaman K."/>
            <person name="Brown C.T."/>
            <person name="Hug L.A."/>
            <person name="Sharon I."/>
            <person name="Castelle C.J."/>
            <person name="Probst A.J."/>
            <person name="Thomas B.C."/>
            <person name="Singh A."/>
            <person name="Wilkins M.J."/>
            <person name="Karaoz U."/>
            <person name="Brodie E.L."/>
            <person name="Williams K.H."/>
            <person name="Hubbard S.S."/>
            <person name="Banfield J.F."/>
        </authorList>
    </citation>
    <scope>NUCLEOTIDE SEQUENCE [LARGE SCALE GENOMIC DNA]</scope>
</reference>
<dbReference type="Proteomes" id="UP000177025">
    <property type="component" value="Unassembled WGS sequence"/>
</dbReference>
<dbReference type="AlphaFoldDB" id="A0A1F4U2K4"/>
<organism evidence="2 3">
    <name type="scientific">candidate division WOR-3 bacterium RBG_13_43_14</name>
    <dbReference type="NCBI Taxonomy" id="1802590"/>
    <lineage>
        <taxon>Bacteria</taxon>
        <taxon>Bacteria division WOR-3</taxon>
    </lineage>
</organism>
<sequence>MGIITQICKKRDAQLRYVKTMALAEANYIARLLVEKFKAGQVVLYGSLAESKYFDEASDIDLAVKGMGDDYLRAYGYCLRTSEFPLDIRVYEELPVNLKSKIDKEGICLYEKKRKI</sequence>
<evidence type="ECO:0000259" key="1">
    <source>
        <dbReference type="Pfam" id="PF18765"/>
    </source>
</evidence>
<dbReference type="Gene3D" id="3.30.460.10">
    <property type="entry name" value="Beta Polymerase, domain 2"/>
    <property type="match status" value="1"/>
</dbReference>